<dbReference type="AlphaFoldDB" id="A0A2H3J6J6"/>
<proteinExistence type="predicted"/>
<protein>
    <submittedName>
        <fullName evidence="1">Uncharacterized protein</fullName>
    </submittedName>
</protein>
<dbReference type="Proteomes" id="UP000218811">
    <property type="component" value="Unassembled WGS sequence"/>
</dbReference>
<accession>A0A2H3J6J6</accession>
<keyword evidence="2" id="KW-1185">Reference proteome</keyword>
<evidence type="ECO:0000313" key="2">
    <source>
        <dbReference type="Proteomes" id="UP000218811"/>
    </source>
</evidence>
<gene>
    <name evidence="1" type="ORF">WOLCODRAFT_48506</name>
</gene>
<dbReference type="OMA" id="ILIMHAH"/>
<sequence length="101" mass="11447">LDYLTANTDGIDLAATIQGCYMEDGFFSNVTTSPKQFKNFREADGLLFICEQEHNLLCIPNILAGKRAVREILIMHAHSLLAHLGAYKTLGLLRDHVWWRT</sequence>
<dbReference type="OrthoDB" id="3249394at2759"/>
<dbReference type="EMBL" id="KB467831">
    <property type="protein sequence ID" value="PCH33278.1"/>
    <property type="molecule type" value="Genomic_DNA"/>
</dbReference>
<reference evidence="1 2" key="1">
    <citation type="journal article" date="2012" name="Science">
        <title>The Paleozoic origin of enzymatic lignin decomposition reconstructed from 31 fungal genomes.</title>
        <authorList>
            <person name="Floudas D."/>
            <person name="Binder M."/>
            <person name="Riley R."/>
            <person name="Barry K."/>
            <person name="Blanchette R.A."/>
            <person name="Henrissat B."/>
            <person name="Martinez A.T."/>
            <person name="Otillar R."/>
            <person name="Spatafora J.W."/>
            <person name="Yadav J.S."/>
            <person name="Aerts A."/>
            <person name="Benoit I."/>
            <person name="Boyd A."/>
            <person name="Carlson A."/>
            <person name="Copeland A."/>
            <person name="Coutinho P.M."/>
            <person name="de Vries R.P."/>
            <person name="Ferreira P."/>
            <person name="Findley K."/>
            <person name="Foster B."/>
            <person name="Gaskell J."/>
            <person name="Glotzer D."/>
            <person name="Gorecki P."/>
            <person name="Heitman J."/>
            <person name="Hesse C."/>
            <person name="Hori C."/>
            <person name="Igarashi K."/>
            <person name="Jurgens J.A."/>
            <person name="Kallen N."/>
            <person name="Kersten P."/>
            <person name="Kohler A."/>
            <person name="Kuees U."/>
            <person name="Kumar T.K.A."/>
            <person name="Kuo A."/>
            <person name="LaButti K."/>
            <person name="Larrondo L.F."/>
            <person name="Lindquist E."/>
            <person name="Ling A."/>
            <person name="Lombard V."/>
            <person name="Lucas S."/>
            <person name="Lundell T."/>
            <person name="Martin R."/>
            <person name="McLaughlin D.J."/>
            <person name="Morgenstern I."/>
            <person name="Morin E."/>
            <person name="Murat C."/>
            <person name="Nagy L.G."/>
            <person name="Nolan M."/>
            <person name="Ohm R.A."/>
            <person name="Patyshakuliyeva A."/>
            <person name="Rokas A."/>
            <person name="Ruiz-Duenas F.J."/>
            <person name="Sabat G."/>
            <person name="Salamov A."/>
            <person name="Samejima M."/>
            <person name="Schmutz J."/>
            <person name="Slot J.C."/>
            <person name="St John F."/>
            <person name="Stenlid J."/>
            <person name="Sun H."/>
            <person name="Sun S."/>
            <person name="Syed K."/>
            <person name="Tsang A."/>
            <person name="Wiebenga A."/>
            <person name="Young D."/>
            <person name="Pisabarro A."/>
            <person name="Eastwood D.C."/>
            <person name="Martin F."/>
            <person name="Cullen D."/>
            <person name="Grigoriev I.V."/>
            <person name="Hibbett D.S."/>
        </authorList>
    </citation>
    <scope>NUCLEOTIDE SEQUENCE [LARGE SCALE GENOMIC DNA]</scope>
    <source>
        <strain evidence="1 2">MD-104</strain>
    </source>
</reference>
<dbReference type="Gene3D" id="1.10.340.70">
    <property type="match status" value="1"/>
</dbReference>
<feature type="non-terminal residue" evidence="1">
    <location>
        <position position="101"/>
    </location>
</feature>
<organism evidence="1 2">
    <name type="scientific">Wolfiporia cocos (strain MD-104)</name>
    <name type="common">Brown rot fungus</name>
    <dbReference type="NCBI Taxonomy" id="742152"/>
    <lineage>
        <taxon>Eukaryota</taxon>
        <taxon>Fungi</taxon>
        <taxon>Dikarya</taxon>
        <taxon>Basidiomycota</taxon>
        <taxon>Agaricomycotina</taxon>
        <taxon>Agaricomycetes</taxon>
        <taxon>Polyporales</taxon>
        <taxon>Phaeolaceae</taxon>
        <taxon>Wolfiporia</taxon>
    </lineage>
</organism>
<evidence type="ECO:0000313" key="1">
    <source>
        <dbReference type="EMBL" id="PCH33278.1"/>
    </source>
</evidence>
<name>A0A2H3J6J6_WOLCO</name>
<feature type="non-terminal residue" evidence="1">
    <location>
        <position position="1"/>
    </location>
</feature>